<dbReference type="Proteomes" id="UP000014803">
    <property type="component" value="Chromosome"/>
</dbReference>
<dbReference type="STRING" id="1254432.SCE1572_32875"/>
<organism evidence="3 4">
    <name type="scientific">Sorangium cellulosum So0157-2</name>
    <dbReference type="NCBI Taxonomy" id="1254432"/>
    <lineage>
        <taxon>Bacteria</taxon>
        <taxon>Pseudomonadati</taxon>
        <taxon>Myxococcota</taxon>
        <taxon>Polyangia</taxon>
        <taxon>Polyangiales</taxon>
        <taxon>Polyangiaceae</taxon>
        <taxon>Sorangium</taxon>
    </lineage>
</organism>
<reference evidence="3 4" key="1">
    <citation type="journal article" date="2013" name="Sci. Rep.">
        <title>Extraordinary expansion of a Sorangium cellulosum genome from an alkaline milieu.</title>
        <authorList>
            <person name="Han K."/>
            <person name="Li Z.F."/>
            <person name="Peng R."/>
            <person name="Zhu L.P."/>
            <person name="Zhou T."/>
            <person name="Wang L.G."/>
            <person name="Li S.G."/>
            <person name="Zhang X.B."/>
            <person name="Hu W."/>
            <person name="Wu Z.H."/>
            <person name="Qin N."/>
            <person name="Li Y.Z."/>
        </authorList>
    </citation>
    <scope>NUCLEOTIDE SEQUENCE [LARGE SCALE GENOMIC DNA]</scope>
    <source>
        <strain evidence="3 4">So0157-2</strain>
    </source>
</reference>
<evidence type="ECO:0000259" key="2">
    <source>
        <dbReference type="Pfam" id="PF01569"/>
    </source>
</evidence>
<dbReference type="OrthoDB" id="9801622at2"/>
<evidence type="ECO:0000256" key="1">
    <source>
        <dbReference type="SAM" id="MobiDB-lite"/>
    </source>
</evidence>
<feature type="compositionally biased region" description="Basic and acidic residues" evidence="1">
    <location>
        <begin position="204"/>
        <end position="229"/>
    </location>
</feature>
<dbReference type="SUPFAM" id="SSF48317">
    <property type="entry name" value="Acid phosphatase/Vanadium-dependent haloperoxidase"/>
    <property type="match status" value="1"/>
</dbReference>
<dbReference type="PATRIC" id="fig|1254432.3.peg.7454"/>
<dbReference type="KEGG" id="scu:SCE1572_32875"/>
<dbReference type="InterPro" id="IPR000326">
    <property type="entry name" value="PAP2/HPO"/>
</dbReference>
<dbReference type="HOGENOM" id="CLU_1151214_0_0_7"/>
<gene>
    <name evidence="3" type="ORF">SCE1572_32875</name>
</gene>
<evidence type="ECO:0000313" key="3">
    <source>
        <dbReference type="EMBL" id="AGP38863.1"/>
    </source>
</evidence>
<protein>
    <recommendedName>
        <fullName evidence="2">Phosphatidic acid phosphatase type 2/haloperoxidase domain-containing protein</fullName>
    </recommendedName>
</protein>
<dbReference type="EMBL" id="CP003969">
    <property type="protein sequence ID" value="AGP38863.1"/>
    <property type="molecule type" value="Genomic_DNA"/>
</dbReference>
<feature type="domain" description="Phosphatidic acid phosphatase type 2/haloperoxidase" evidence="2">
    <location>
        <begin position="122"/>
        <end position="201"/>
    </location>
</feature>
<sequence>MRKKDVAAATLLGTAAAAALGFGVLADRVVDRKTCDLDERARKKAKKRAKRARKRAAELSGPLGKWYVHVPLSLFAAGALQRQGKTGGALTIAGVSLGAAALSRLLDRAVKHRAPPPGRQEPWEQSFPSGHALETTAVAIAGGYVLVREDVAGPWIAAPLALASAASGLGRLLLDRHWSTASLGGYLAGIALGTACAGVYEATRRGAQDTRQPDRGRERVEAPREEPFRPGDGPLLPVRAR</sequence>
<name>S4Y7K4_SORCE</name>
<dbReference type="AlphaFoldDB" id="S4Y7K4"/>
<accession>S4Y7K4</accession>
<dbReference type="Gene3D" id="1.20.144.10">
    <property type="entry name" value="Phosphatidic acid phosphatase type 2/haloperoxidase"/>
    <property type="match status" value="1"/>
</dbReference>
<feature type="region of interest" description="Disordered" evidence="1">
    <location>
        <begin position="204"/>
        <end position="241"/>
    </location>
</feature>
<dbReference type="RefSeq" id="WP_020738479.1">
    <property type="nucleotide sequence ID" value="NC_021658.1"/>
</dbReference>
<dbReference type="Pfam" id="PF01569">
    <property type="entry name" value="PAP2"/>
    <property type="match status" value="1"/>
</dbReference>
<proteinExistence type="predicted"/>
<dbReference type="InterPro" id="IPR036938">
    <property type="entry name" value="PAP2/HPO_sf"/>
</dbReference>
<evidence type="ECO:0000313" key="4">
    <source>
        <dbReference type="Proteomes" id="UP000014803"/>
    </source>
</evidence>
<dbReference type="eggNOG" id="COG0671">
    <property type="taxonomic scope" value="Bacteria"/>
</dbReference>